<evidence type="ECO:0000313" key="1">
    <source>
        <dbReference type="EMBL" id="GAC43065.1"/>
    </source>
</evidence>
<proteinExistence type="predicted"/>
<comment type="caution">
    <text evidence="1">The sequence shown here is derived from an EMBL/GenBank/DDBJ whole genome shotgun (WGS) entry which is preliminary data.</text>
</comment>
<reference evidence="1 2" key="1">
    <citation type="submission" date="2012-10" db="EMBL/GenBank/DDBJ databases">
        <title>Draft Genome Sequence of Paenibacillus popilliae ATCC 14706T.</title>
        <authorList>
            <person name="Iiyama K."/>
            <person name="Mori K."/>
            <person name="Mon H."/>
            <person name="Chieda Y."/>
            <person name="Lee J.M."/>
            <person name="Kusakabe T."/>
            <person name="Tashiro K."/>
            <person name="Asano S."/>
            <person name="Yasunaga-Aoki C."/>
            <person name="Shimizu S."/>
        </authorList>
    </citation>
    <scope>NUCLEOTIDE SEQUENCE [LARGE SCALE GENOMIC DNA]</scope>
    <source>
        <strain evidence="1 2">ATCC 14706</strain>
    </source>
</reference>
<organism evidence="1 2">
    <name type="scientific">Paenibacillus popilliae ATCC 14706</name>
    <dbReference type="NCBI Taxonomy" id="1212764"/>
    <lineage>
        <taxon>Bacteria</taxon>
        <taxon>Bacillati</taxon>
        <taxon>Bacillota</taxon>
        <taxon>Bacilli</taxon>
        <taxon>Bacillales</taxon>
        <taxon>Paenibacillaceae</taxon>
        <taxon>Paenibacillus</taxon>
    </lineage>
</organism>
<sequence length="134" mass="14838">MIRQQQTLVLSPYVALYDIVVPKDNMLRQINELVLLLRLKDMNLLDMLIGQTVALAIEQGILKSASIIVDATHTAAVITTGEKNDGKPLQTLIEKSQATGMQVKTVIGDMAYSEKDNLIYTKQNEIELVAKLSL</sequence>
<dbReference type="EMBL" id="BALG01000167">
    <property type="protein sequence ID" value="GAC43065.1"/>
    <property type="molecule type" value="Genomic_DNA"/>
</dbReference>
<dbReference type="AlphaFoldDB" id="M9LIS2"/>
<accession>M9LIS2</accession>
<keyword evidence="2" id="KW-1185">Reference proteome</keyword>
<protein>
    <submittedName>
        <fullName evidence="1">NAD/NADP transhydrogenase</fullName>
    </submittedName>
</protein>
<evidence type="ECO:0000313" key="2">
    <source>
        <dbReference type="Proteomes" id="UP000029453"/>
    </source>
</evidence>
<gene>
    <name evidence="1" type="ORF">PPOP_2428</name>
</gene>
<name>M9LIS2_PAEPP</name>
<dbReference type="Proteomes" id="UP000029453">
    <property type="component" value="Unassembled WGS sequence"/>
</dbReference>